<sequence>MEKVDEAIDALRKLASSHVAAVVTHLPDGRKEFRCFATLVARNVYAMGHGVFANSNVIYMAYRNLHLHAVGPDGQISNDGVRVSTAYRAPLGEVSLLSPVSKVAESFDLPHASKIWLAFSRNAAISFPVFTSSGDRNLEGVKFDRAASGFVLGDLSEFQVTLPPDTGRKAQVREFTLAGFAANCGYLSSQDIGLPVFTENNEVAGILVGCEVGAEQKIGVFLPMSFLAPLVSYFDCVRHSPRYGRAFPSTRFFAPEYEF</sequence>
<evidence type="ECO:0000313" key="1">
    <source>
        <dbReference type="EMBL" id="SOC26604.1"/>
    </source>
</evidence>
<proteinExistence type="predicted"/>
<gene>
    <name evidence="1" type="ORF">SAMN05428964_105143</name>
</gene>
<accession>A0A285TSG2</accession>
<organism evidence="1 2">
    <name type="scientific">Thalassospira xiamenensis</name>
    <dbReference type="NCBI Taxonomy" id="220697"/>
    <lineage>
        <taxon>Bacteria</taxon>
        <taxon>Pseudomonadati</taxon>
        <taxon>Pseudomonadota</taxon>
        <taxon>Alphaproteobacteria</taxon>
        <taxon>Rhodospirillales</taxon>
        <taxon>Thalassospiraceae</taxon>
        <taxon>Thalassospira</taxon>
    </lineage>
</organism>
<dbReference type="AlphaFoldDB" id="A0A285TSG2"/>
<dbReference type="EMBL" id="OBMM01000005">
    <property type="protein sequence ID" value="SOC26604.1"/>
    <property type="molecule type" value="Genomic_DNA"/>
</dbReference>
<name>A0A285TSG2_9PROT</name>
<dbReference type="Proteomes" id="UP000219068">
    <property type="component" value="Unassembled WGS sequence"/>
</dbReference>
<evidence type="ECO:0000313" key="2">
    <source>
        <dbReference type="Proteomes" id="UP000219068"/>
    </source>
</evidence>
<protein>
    <submittedName>
        <fullName evidence="1">Uncharacterized protein</fullName>
    </submittedName>
</protein>
<dbReference type="RefSeq" id="WP_097052715.1">
    <property type="nucleotide sequence ID" value="NZ_OBMM01000005.1"/>
</dbReference>
<reference evidence="1 2" key="1">
    <citation type="submission" date="2017-08" db="EMBL/GenBank/DDBJ databases">
        <authorList>
            <person name="de Groot N.N."/>
        </authorList>
    </citation>
    <scope>NUCLEOTIDE SEQUENCE [LARGE SCALE GENOMIC DNA]</scope>
    <source>
        <strain evidence="1 2">USBA 78</strain>
    </source>
</reference>